<organism evidence="2 3">
    <name type="scientific">Thauera phenylacetica B4P</name>
    <dbReference type="NCBI Taxonomy" id="1234382"/>
    <lineage>
        <taxon>Bacteria</taxon>
        <taxon>Pseudomonadati</taxon>
        <taxon>Pseudomonadota</taxon>
        <taxon>Betaproteobacteria</taxon>
        <taxon>Rhodocyclales</taxon>
        <taxon>Zoogloeaceae</taxon>
        <taxon>Thauera</taxon>
    </lineage>
</organism>
<dbReference type="EMBL" id="AMXF01000007">
    <property type="protein sequence ID" value="ENO98667.1"/>
    <property type="molecule type" value="Genomic_DNA"/>
</dbReference>
<keyword evidence="3" id="KW-1185">Reference proteome</keyword>
<keyword evidence="1" id="KW-0472">Membrane</keyword>
<feature type="transmembrane region" description="Helical" evidence="1">
    <location>
        <begin position="15"/>
        <end position="35"/>
    </location>
</feature>
<reference evidence="2 3" key="1">
    <citation type="submission" date="2012-09" db="EMBL/GenBank/DDBJ databases">
        <title>Draft Genome Sequences of 6 Strains from Genus Thauera.</title>
        <authorList>
            <person name="Liu B."/>
            <person name="Shapleigh J.P."/>
            <person name="Frostegard A.H."/>
        </authorList>
    </citation>
    <scope>NUCLEOTIDE SEQUENCE [LARGE SCALE GENOMIC DNA]</scope>
    <source>
        <strain evidence="2 3">B4P</strain>
    </source>
</reference>
<name>N6ZW05_9RHOO</name>
<sequence>MKLHDRNLAGSQHGIVLFTVLIALVVLSLASVALVRSIDTGVTIAGNLAFRQAATQAADAGTEAALGWIQARLGDGGASELETTKTSGYYATARPGCDLTGGETAAAGDNVRWEAGDPASLDCGMVAVAVDSTLLPPGYSASYVINRMCNIDGPVNGVSAGGVAVLCDNYIRTTAAADDGGTKTSIGYQSRSPTSSQLYYRVTTRVVGPNNAVSHVQVVLVN</sequence>
<gene>
    <name evidence="2" type="ORF">C667_02618</name>
</gene>
<keyword evidence="1" id="KW-1133">Transmembrane helix</keyword>
<evidence type="ECO:0000256" key="1">
    <source>
        <dbReference type="SAM" id="Phobius"/>
    </source>
</evidence>
<keyword evidence="1" id="KW-0812">Transmembrane</keyword>
<dbReference type="RefSeq" id="WP_004356464.1">
    <property type="nucleotide sequence ID" value="NZ_AMXF01000007.1"/>
</dbReference>
<accession>N6ZW05</accession>
<protein>
    <submittedName>
        <fullName evidence="2">Type IV pilus assembly protein PilX</fullName>
    </submittedName>
</protein>
<evidence type="ECO:0000313" key="3">
    <source>
        <dbReference type="Proteomes" id="UP000013047"/>
    </source>
</evidence>
<dbReference type="AlphaFoldDB" id="N6ZW05"/>
<dbReference type="Proteomes" id="UP000013047">
    <property type="component" value="Unassembled WGS sequence"/>
</dbReference>
<dbReference type="OrthoDB" id="5954007at2"/>
<proteinExistence type="predicted"/>
<comment type="caution">
    <text evidence="2">The sequence shown here is derived from an EMBL/GenBank/DDBJ whole genome shotgun (WGS) entry which is preliminary data.</text>
</comment>
<evidence type="ECO:0000313" key="2">
    <source>
        <dbReference type="EMBL" id="ENO98667.1"/>
    </source>
</evidence>